<dbReference type="PROSITE" id="PS01058">
    <property type="entry name" value="SAICAR_SYNTHETASE_2"/>
    <property type="match status" value="1"/>
</dbReference>
<comment type="catalytic activity">
    <reaction evidence="10 11">
        <text>5-amino-1-(5-phospho-D-ribosyl)imidazole-4-carboxylate + L-aspartate + ATP = (2S)-2-[5-amino-1-(5-phospho-beta-D-ribosyl)imidazole-4-carboxamido]succinate + ADP + phosphate + 2 H(+)</text>
        <dbReference type="Rhea" id="RHEA:22628"/>
        <dbReference type="ChEBI" id="CHEBI:15378"/>
        <dbReference type="ChEBI" id="CHEBI:29991"/>
        <dbReference type="ChEBI" id="CHEBI:30616"/>
        <dbReference type="ChEBI" id="CHEBI:43474"/>
        <dbReference type="ChEBI" id="CHEBI:58443"/>
        <dbReference type="ChEBI" id="CHEBI:77657"/>
        <dbReference type="ChEBI" id="CHEBI:456216"/>
        <dbReference type="EC" id="6.3.2.6"/>
    </reaction>
</comment>
<dbReference type="GO" id="GO:0009236">
    <property type="term" value="P:cobalamin biosynthetic process"/>
    <property type="evidence" value="ECO:0007669"/>
    <property type="project" value="InterPro"/>
</dbReference>
<dbReference type="EC" id="6.3.2.6" evidence="3 11"/>
<dbReference type="AlphaFoldDB" id="K2PI75"/>
<dbReference type="PROSITE" id="PS01057">
    <property type="entry name" value="SAICAR_SYNTHETASE_1"/>
    <property type="match status" value="1"/>
</dbReference>
<dbReference type="Pfam" id="PF01259">
    <property type="entry name" value="SAICAR_synt"/>
    <property type="match status" value="1"/>
</dbReference>
<keyword evidence="6 11" id="KW-0547">Nucleotide-binding</keyword>
<comment type="caution">
    <text evidence="13">The sequence shown here is derived from an EMBL/GenBank/DDBJ whole genome shotgun (WGS) entry which is preliminary data.</text>
</comment>
<evidence type="ECO:0000256" key="2">
    <source>
        <dbReference type="ARBA" id="ARBA00010190"/>
    </source>
</evidence>
<evidence type="ECO:0000256" key="10">
    <source>
        <dbReference type="ARBA" id="ARBA00048475"/>
    </source>
</evidence>
<evidence type="ECO:0000259" key="12">
    <source>
        <dbReference type="Pfam" id="PF01259"/>
    </source>
</evidence>
<dbReference type="GO" id="GO:0005524">
    <property type="term" value="F:ATP binding"/>
    <property type="evidence" value="ECO:0007669"/>
    <property type="project" value="UniProtKB-KW"/>
</dbReference>
<dbReference type="NCBIfam" id="TIGR00081">
    <property type="entry name" value="purC"/>
    <property type="match status" value="1"/>
</dbReference>
<dbReference type="PANTHER" id="PTHR43599">
    <property type="entry name" value="MULTIFUNCTIONAL PROTEIN ADE2"/>
    <property type="match status" value="1"/>
</dbReference>
<comment type="pathway">
    <text evidence="1 11">Purine metabolism; IMP biosynthesis via de novo pathway; 5-amino-1-(5-phospho-D-ribosyl)imidazole-4-carboxamide from 5-amino-1-(5-phospho-D-ribosyl)imidazole-4-carboxylate: step 1/2.</text>
</comment>
<sequence>MRKGHLLYEGKAKKLYETEDSGVIWVEYCDNATALNGKRKEEIKGKGALNNQITSLIFQKLNSENIRTTFIESLSNTEQLNHKVEIIPLEVVLRNRVAGSFAKRFGLEEGEVLLQPIIEFYYKSDQLDDPFINDEHVYFLNIATQEELKFIKEETLKINELLKKIWAEIGLSLVDFKLEFGRTPAGEIILADEISPDTCRLWDAEGNHLDKDVFRRNIGDLIEVYSRVLEALQDKKSL</sequence>
<dbReference type="InterPro" id="IPR001636">
    <property type="entry name" value="SAICAR_synth"/>
</dbReference>
<keyword evidence="7 11" id="KW-0658">Purine biosynthesis</keyword>
<evidence type="ECO:0000313" key="14">
    <source>
        <dbReference type="Proteomes" id="UP000006787"/>
    </source>
</evidence>
<accession>K2PI75</accession>
<evidence type="ECO:0000256" key="9">
    <source>
        <dbReference type="ARBA" id="ARBA00030409"/>
    </source>
</evidence>
<comment type="similarity">
    <text evidence="2 11">Belongs to the SAICAR synthetase family.</text>
</comment>
<evidence type="ECO:0000256" key="6">
    <source>
        <dbReference type="ARBA" id="ARBA00022741"/>
    </source>
</evidence>
<keyword evidence="8 11" id="KW-0067">ATP-binding</keyword>
<evidence type="ECO:0000256" key="1">
    <source>
        <dbReference type="ARBA" id="ARBA00004672"/>
    </source>
</evidence>
<organism evidence="13 14">
    <name type="scientific">Lactococcus garvieae DCC43</name>
    <dbReference type="NCBI Taxonomy" id="1231377"/>
    <lineage>
        <taxon>Bacteria</taxon>
        <taxon>Bacillati</taxon>
        <taxon>Bacillota</taxon>
        <taxon>Bacilli</taxon>
        <taxon>Lactobacillales</taxon>
        <taxon>Streptococcaceae</taxon>
        <taxon>Lactococcus</taxon>
    </lineage>
</organism>
<dbReference type="EMBL" id="AMQS01000023">
    <property type="protein sequence ID" value="EKF51105.1"/>
    <property type="molecule type" value="Genomic_DNA"/>
</dbReference>
<evidence type="ECO:0000256" key="5">
    <source>
        <dbReference type="ARBA" id="ARBA00022598"/>
    </source>
</evidence>
<dbReference type="SUPFAM" id="SSF56104">
    <property type="entry name" value="SAICAR synthase-like"/>
    <property type="match status" value="1"/>
</dbReference>
<evidence type="ECO:0000256" key="11">
    <source>
        <dbReference type="HAMAP-Rule" id="MF_00137"/>
    </source>
</evidence>
<dbReference type="PANTHER" id="PTHR43599:SF3">
    <property type="entry name" value="SI:DKEY-6E2.2"/>
    <property type="match status" value="1"/>
</dbReference>
<dbReference type="FunFam" id="3.30.470.20:FF:000006">
    <property type="entry name" value="Phosphoribosylaminoimidazole-succinocarboxamide synthase"/>
    <property type="match status" value="1"/>
</dbReference>
<dbReference type="CDD" id="cd01415">
    <property type="entry name" value="SAICAR_synt_PurC"/>
    <property type="match status" value="1"/>
</dbReference>
<dbReference type="GO" id="GO:0006189">
    <property type="term" value="P:'de novo' IMP biosynthetic process"/>
    <property type="evidence" value="ECO:0007669"/>
    <property type="project" value="UniProtKB-UniRule"/>
</dbReference>
<evidence type="ECO:0000313" key="13">
    <source>
        <dbReference type="EMBL" id="EKF51105.1"/>
    </source>
</evidence>
<evidence type="ECO:0000256" key="7">
    <source>
        <dbReference type="ARBA" id="ARBA00022755"/>
    </source>
</evidence>
<dbReference type="InterPro" id="IPR018236">
    <property type="entry name" value="SAICAR_synthetase_CS"/>
</dbReference>
<reference evidence="13 14" key="1">
    <citation type="journal article" date="2012" name="J. Bacteriol.">
        <title>Genome Sequence of the Bacteriocin-Producing Strain Lactococcus garvieae DCC43.</title>
        <authorList>
            <person name="Gabrielsen C."/>
            <person name="Brede D.A."/>
            <person name="Hernandez P.E."/>
            <person name="Nes I.F."/>
            <person name="Diep D.B."/>
        </authorList>
    </citation>
    <scope>NUCLEOTIDE SEQUENCE [LARGE SCALE GENOMIC DNA]</scope>
    <source>
        <strain evidence="13 14">DCC43</strain>
    </source>
</reference>
<dbReference type="RefSeq" id="WP_004260397.1">
    <property type="nucleotide sequence ID" value="NZ_AMQS01000023.1"/>
</dbReference>
<protein>
    <recommendedName>
        <fullName evidence="4 11">Phosphoribosylaminoimidazole-succinocarboxamide synthase</fullName>
        <ecNumber evidence="3 11">6.3.2.6</ecNumber>
    </recommendedName>
    <alternativeName>
        <fullName evidence="9 11">SAICAR synthetase</fullName>
    </alternativeName>
</protein>
<dbReference type="HAMAP" id="MF_00137">
    <property type="entry name" value="SAICAR_synth"/>
    <property type="match status" value="1"/>
</dbReference>
<dbReference type="InterPro" id="IPR050089">
    <property type="entry name" value="SAICAR_synthetase"/>
</dbReference>
<feature type="domain" description="SAICAR synthetase/ADE2 N-terminal" evidence="12">
    <location>
        <begin position="6"/>
        <end position="230"/>
    </location>
</feature>
<keyword evidence="5 11" id="KW-0436">Ligase</keyword>
<dbReference type="UniPathway" id="UPA00074">
    <property type="reaction ID" value="UER00131"/>
</dbReference>
<dbReference type="Gene3D" id="3.30.200.20">
    <property type="entry name" value="Phosphorylase Kinase, domain 1"/>
    <property type="match status" value="1"/>
</dbReference>
<name>K2PI75_9LACT</name>
<evidence type="ECO:0000256" key="4">
    <source>
        <dbReference type="ARBA" id="ARBA00016460"/>
    </source>
</evidence>
<gene>
    <name evidence="11" type="primary">purC</name>
    <name evidence="13" type="ORF">C426_1548</name>
</gene>
<dbReference type="PATRIC" id="fig|1231377.3.peg.1541"/>
<dbReference type="InterPro" id="IPR028923">
    <property type="entry name" value="SAICAR_synt/ADE2_N"/>
</dbReference>
<evidence type="ECO:0000256" key="8">
    <source>
        <dbReference type="ARBA" id="ARBA00022840"/>
    </source>
</evidence>
<dbReference type="Proteomes" id="UP000006787">
    <property type="component" value="Unassembled WGS sequence"/>
</dbReference>
<dbReference type="GO" id="GO:0004639">
    <property type="term" value="F:phosphoribosylaminoimidazolesuccinocarboxamide synthase activity"/>
    <property type="evidence" value="ECO:0007669"/>
    <property type="project" value="UniProtKB-UniRule"/>
</dbReference>
<evidence type="ECO:0000256" key="3">
    <source>
        <dbReference type="ARBA" id="ARBA00012217"/>
    </source>
</evidence>
<dbReference type="eggNOG" id="COG0152">
    <property type="taxonomic scope" value="Bacteria"/>
</dbReference>
<dbReference type="InterPro" id="IPR033934">
    <property type="entry name" value="SAICAR_synt_PurC"/>
</dbReference>
<proteinExistence type="inferred from homology"/>
<dbReference type="Gene3D" id="3.30.470.20">
    <property type="entry name" value="ATP-grasp fold, B domain"/>
    <property type="match status" value="1"/>
</dbReference>